<feature type="transmembrane region" description="Helical" evidence="7">
    <location>
        <begin position="61"/>
        <end position="82"/>
    </location>
</feature>
<dbReference type="Pfam" id="PF03381">
    <property type="entry name" value="CDC50"/>
    <property type="match status" value="1"/>
</dbReference>
<accession>A0AAV5QXH5</accession>
<feature type="transmembrane region" description="Helical" evidence="7">
    <location>
        <begin position="345"/>
        <end position="367"/>
    </location>
</feature>
<dbReference type="PIRSF" id="PIRSF015840">
    <property type="entry name" value="DUF284_TM_euk"/>
    <property type="match status" value="1"/>
</dbReference>
<dbReference type="InterPro" id="IPR005045">
    <property type="entry name" value="CDC50/LEM3_fam"/>
</dbReference>
<dbReference type="PANTHER" id="PTHR10926:SF0">
    <property type="entry name" value="CDC50, ISOFORM A"/>
    <property type="match status" value="1"/>
</dbReference>
<gene>
    <name evidence="8" type="ORF">DAPK24_002300</name>
</gene>
<keyword evidence="9" id="KW-1185">Reference proteome</keyword>
<dbReference type="GO" id="GO:0005783">
    <property type="term" value="C:endoplasmic reticulum"/>
    <property type="evidence" value="ECO:0007669"/>
    <property type="project" value="TreeGrafter"/>
</dbReference>
<evidence type="ECO:0000313" key="8">
    <source>
        <dbReference type="EMBL" id="GMM43655.1"/>
    </source>
</evidence>
<dbReference type="GO" id="GO:0005794">
    <property type="term" value="C:Golgi apparatus"/>
    <property type="evidence" value="ECO:0007669"/>
    <property type="project" value="TreeGrafter"/>
</dbReference>
<comment type="caution">
    <text evidence="8">The sequence shown here is derived from an EMBL/GenBank/DDBJ whole genome shotgun (WGS) entry which is preliminary data.</text>
</comment>
<sequence>MLSSLRKRVTTLRSTADDDSDAEDYELRNKVAKKLHSRRPPNTAFRQQRLKSWQPVLTAKVVIPLLLLAAVIFIPIGIGIFLSTYNVEMLQINYSECDSKASSDLSDMSKKDYSHHFKTSNNDVPQWSYNSDRKTCTIQFEIPNDIKGNVFMYYKLTNFYQNHRKYVESYDWNQLRGEAVAWGDISSKCDPMRYRDDKIIYPAGLVANSLFNDTFSNLTSIDDNGNNYEFSSYGIAWKSDLTTYKVSKYNVSDIVPPINWMERYPNGYDEQDLVDLASNEHFMNWMKTAALPSFMKLYGKHTENGSILRNGKYSIDIEMNYPVTIFGGTKSLILTTSSVVGGRHMGLGICYLVAGGLSILFMLLFLAKQLLTRNKREHSFLENLNEGQALSASGMRQVL</sequence>
<evidence type="ECO:0000256" key="1">
    <source>
        <dbReference type="ARBA" id="ARBA00004141"/>
    </source>
</evidence>
<evidence type="ECO:0000256" key="3">
    <source>
        <dbReference type="ARBA" id="ARBA00022692"/>
    </source>
</evidence>
<dbReference type="EMBL" id="BTGB01000001">
    <property type="protein sequence ID" value="GMM43655.1"/>
    <property type="molecule type" value="Genomic_DNA"/>
</dbReference>
<organism evidence="8 9">
    <name type="scientific">Pichia kluyveri</name>
    <name type="common">Yeast</name>
    <dbReference type="NCBI Taxonomy" id="36015"/>
    <lineage>
        <taxon>Eukaryota</taxon>
        <taxon>Fungi</taxon>
        <taxon>Dikarya</taxon>
        <taxon>Ascomycota</taxon>
        <taxon>Saccharomycotina</taxon>
        <taxon>Pichiomycetes</taxon>
        <taxon>Pichiales</taxon>
        <taxon>Pichiaceae</taxon>
        <taxon>Pichia</taxon>
    </lineage>
</organism>
<dbReference type="GO" id="GO:0045332">
    <property type="term" value="P:phospholipid translocation"/>
    <property type="evidence" value="ECO:0007669"/>
    <property type="project" value="UniProtKB-UniRule"/>
</dbReference>
<name>A0AAV5QXH5_PICKL</name>
<evidence type="ECO:0000313" key="9">
    <source>
        <dbReference type="Proteomes" id="UP001378960"/>
    </source>
</evidence>
<protein>
    <submittedName>
        <fullName evidence="8">Aminophospholipid translocase regulatory protein</fullName>
    </submittedName>
</protein>
<keyword evidence="4 7" id="KW-1133">Transmembrane helix</keyword>
<keyword evidence="3 7" id="KW-0812">Transmembrane</keyword>
<dbReference type="Proteomes" id="UP001378960">
    <property type="component" value="Unassembled WGS sequence"/>
</dbReference>
<comment type="similarity">
    <text evidence="2 6">Belongs to the CDC50/LEM3 family.</text>
</comment>
<evidence type="ECO:0000256" key="7">
    <source>
        <dbReference type="SAM" id="Phobius"/>
    </source>
</evidence>
<proteinExistence type="inferred from homology"/>
<dbReference type="PANTHER" id="PTHR10926">
    <property type="entry name" value="CELL CYCLE CONTROL PROTEIN 50"/>
    <property type="match status" value="1"/>
</dbReference>
<evidence type="ECO:0000256" key="2">
    <source>
        <dbReference type="ARBA" id="ARBA00009457"/>
    </source>
</evidence>
<evidence type="ECO:0000256" key="5">
    <source>
        <dbReference type="ARBA" id="ARBA00023136"/>
    </source>
</evidence>
<dbReference type="AlphaFoldDB" id="A0AAV5QXH5"/>
<evidence type="ECO:0000256" key="4">
    <source>
        <dbReference type="ARBA" id="ARBA00022989"/>
    </source>
</evidence>
<evidence type="ECO:0000256" key="6">
    <source>
        <dbReference type="PIRNR" id="PIRNR015840"/>
    </source>
</evidence>
<reference evidence="8 9" key="1">
    <citation type="journal article" date="2023" name="Elife">
        <title>Identification of key yeast species and microbe-microbe interactions impacting larval growth of Drosophila in the wild.</title>
        <authorList>
            <person name="Mure A."/>
            <person name="Sugiura Y."/>
            <person name="Maeda R."/>
            <person name="Honda K."/>
            <person name="Sakurai N."/>
            <person name="Takahashi Y."/>
            <person name="Watada M."/>
            <person name="Katoh T."/>
            <person name="Gotoh A."/>
            <person name="Gotoh Y."/>
            <person name="Taniguchi I."/>
            <person name="Nakamura K."/>
            <person name="Hayashi T."/>
            <person name="Katayama T."/>
            <person name="Uemura T."/>
            <person name="Hattori Y."/>
        </authorList>
    </citation>
    <scope>NUCLEOTIDE SEQUENCE [LARGE SCALE GENOMIC DNA]</scope>
    <source>
        <strain evidence="8 9">PK-24</strain>
    </source>
</reference>
<dbReference type="GO" id="GO:0005886">
    <property type="term" value="C:plasma membrane"/>
    <property type="evidence" value="ECO:0007669"/>
    <property type="project" value="TreeGrafter"/>
</dbReference>
<comment type="subcellular location">
    <subcellularLocation>
        <location evidence="1">Membrane</location>
        <topology evidence="1">Multi-pass membrane protein</topology>
    </subcellularLocation>
</comment>
<keyword evidence="5 6" id="KW-0472">Membrane</keyword>